<dbReference type="Proteomes" id="UP001520878">
    <property type="component" value="Unassembled WGS sequence"/>
</dbReference>
<protein>
    <submittedName>
        <fullName evidence="5">Pirin family protein</fullName>
    </submittedName>
</protein>
<keyword evidence="6" id="KW-1185">Reference proteome</keyword>
<dbReference type="PANTHER" id="PTHR13903:SF8">
    <property type="entry name" value="PIRIN"/>
    <property type="match status" value="1"/>
</dbReference>
<dbReference type="EMBL" id="JAJEWP010000002">
    <property type="protein sequence ID" value="MCC2616572.1"/>
    <property type="molecule type" value="Genomic_DNA"/>
</dbReference>
<comment type="caution">
    <text evidence="5">The sequence shown here is derived from an EMBL/GenBank/DDBJ whole genome shotgun (WGS) entry which is preliminary data.</text>
</comment>
<dbReference type="Pfam" id="PF05726">
    <property type="entry name" value="Pirin_C"/>
    <property type="match status" value="1"/>
</dbReference>
<dbReference type="PANTHER" id="PTHR13903">
    <property type="entry name" value="PIRIN-RELATED"/>
    <property type="match status" value="1"/>
</dbReference>
<dbReference type="SUPFAM" id="SSF51182">
    <property type="entry name" value="RmlC-like cupins"/>
    <property type="match status" value="1"/>
</dbReference>
<dbReference type="Gene3D" id="2.60.120.10">
    <property type="entry name" value="Jelly Rolls"/>
    <property type="match status" value="2"/>
</dbReference>
<proteinExistence type="inferred from homology"/>
<reference evidence="5 6" key="1">
    <citation type="submission" date="2021-10" db="EMBL/GenBank/DDBJ databases">
        <title>Draft genome of Aestuariibacter halophilus JC2043.</title>
        <authorList>
            <person name="Emsley S.A."/>
            <person name="Pfannmuller K.M."/>
            <person name="Ushijima B."/>
            <person name="Saw J.H."/>
            <person name="Videau P."/>
        </authorList>
    </citation>
    <scope>NUCLEOTIDE SEQUENCE [LARGE SCALE GENOMIC DNA]</scope>
    <source>
        <strain evidence="5 6">JC2043</strain>
    </source>
</reference>
<dbReference type="PIRSF" id="PIRSF006232">
    <property type="entry name" value="Pirin"/>
    <property type="match status" value="1"/>
</dbReference>
<evidence type="ECO:0000256" key="1">
    <source>
        <dbReference type="ARBA" id="ARBA00008416"/>
    </source>
</evidence>
<gene>
    <name evidence="5" type="ORF">LJ739_09995</name>
</gene>
<evidence type="ECO:0000256" key="2">
    <source>
        <dbReference type="RuleBase" id="RU003457"/>
    </source>
</evidence>
<evidence type="ECO:0000313" key="5">
    <source>
        <dbReference type="EMBL" id="MCC2616572.1"/>
    </source>
</evidence>
<organism evidence="5 6">
    <name type="scientific">Fluctibacter halophilus</name>
    <dbReference type="NCBI Taxonomy" id="226011"/>
    <lineage>
        <taxon>Bacteria</taxon>
        <taxon>Pseudomonadati</taxon>
        <taxon>Pseudomonadota</taxon>
        <taxon>Gammaproteobacteria</taxon>
        <taxon>Alteromonadales</taxon>
        <taxon>Alteromonadaceae</taxon>
        <taxon>Fluctibacter</taxon>
    </lineage>
</organism>
<comment type="similarity">
    <text evidence="1 2">Belongs to the pirin family.</text>
</comment>
<feature type="domain" description="Pirin N-terminal" evidence="3">
    <location>
        <begin position="30"/>
        <end position="120"/>
    </location>
</feature>
<dbReference type="InterPro" id="IPR008778">
    <property type="entry name" value="Pirin_C_dom"/>
</dbReference>
<dbReference type="InterPro" id="IPR011051">
    <property type="entry name" value="RmlC_Cupin_sf"/>
</dbReference>
<dbReference type="Pfam" id="PF02678">
    <property type="entry name" value="Pirin"/>
    <property type="match status" value="1"/>
</dbReference>
<feature type="domain" description="Pirin C-terminal" evidence="4">
    <location>
        <begin position="180"/>
        <end position="278"/>
    </location>
</feature>
<dbReference type="InterPro" id="IPR012093">
    <property type="entry name" value="Pirin"/>
</dbReference>
<dbReference type="InterPro" id="IPR003829">
    <property type="entry name" value="Pirin_N_dom"/>
</dbReference>
<dbReference type="CDD" id="cd02247">
    <property type="entry name" value="cupin_pirin_C"/>
    <property type="match status" value="1"/>
</dbReference>
<dbReference type="InterPro" id="IPR014710">
    <property type="entry name" value="RmlC-like_jellyroll"/>
</dbReference>
<name>A0ABS8G7K6_9ALTE</name>
<evidence type="ECO:0000259" key="4">
    <source>
        <dbReference type="Pfam" id="PF05726"/>
    </source>
</evidence>
<dbReference type="CDD" id="cd02909">
    <property type="entry name" value="cupin_pirin_N"/>
    <property type="match status" value="1"/>
</dbReference>
<evidence type="ECO:0000259" key="3">
    <source>
        <dbReference type="Pfam" id="PF02678"/>
    </source>
</evidence>
<accession>A0ABS8G7K6</accession>
<sequence>MTLNILHRLHARPTADGDGVNIKRIADFSGRHLDPFLMIDEIRSNDESDYVGGFPPHPHRGIETFTYMKTGGFEHRDHMGNRAAIVAGDTQWMSTGRGVLHSEMPLPDETHGIHGFQIWVNMAAADKMREPRYTDSRAQGNPQASNAQGATLRALAGGWQWHDTQLEAPINGLSANARIADLMLDPNGQGQLESLEGERLILFVYQGELSNPALIEGTAVVADNPDSVTLQAGAQGAGVLVFTGSPLNEPVAHMGPFVMNTEQELRQAVMDYQAGKFGRM</sequence>
<evidence type="ECO:0000313" key="6">
    <source>
        <dbReference type="Proteomes" id="UP001520878"/>
    </source>
</evidence>